<protein>
    <submittedName>
        <fullName evidence="3">Ferrous iron transport protein A</fullName>
    </submittedName>
</protein>
<dbReference type="Proteomes" id="UP000245921">
    <property type="component" value="Unassembled WGS sequence"/>
</dbReference>
<dbReference type="SUPFAM" id="SSF50037">
    <property type="entry name" value="C-terminal domain of transcriptional repressors"/>
    <property type="match status" value="1"/>
</dbReference>
<reference evidence="3 4" key="1">
    <citation type="submission" date="2018-05" db="EMBL/GenBank/DDBJ databases">
        <title>Genomic Encyclopedia of Type Strains, Phase IV (KMG-IV): sequencing the most valuable type-strain genomes for metagenomic binning, comparative biology and taxonomic classification.</title>
        <authorList>
            <person name="Goeker M."/>
        </authorList>
    </citation>
    <scope>NUCLEOTIDE SEQUENCE [LARGE SCALE GENOMIC DNA]</scope>
    <source>
        <strain evidence="3 4">DSM 24906</strain>
    </source>
</reference>
<dbReference type="SMART" id="SM00899">
    <property type="entry name" value="FeoA"/>
    <property type="match status" value="1"/>
</dbReference>
<keyword evidence="1" id="KW-0408">Iron</keyword>
<name>A0AA45C976_9BACT</name>
<evidence type="ECO:0000256" key="1">
    <source>
        <dbReference type="ARBA" id="ARBA00023004"/>
    </source>
</evidence>
<evidence type="ECO:0000313" key="3">
    <source>
        <dbReference type="EMBL" id="PWJ96655.1"/>
    </source>
</evidence>
<comment type="caution">
    <text evidence="3">The sequence shown here is derived from an EMBL/GenBank/DDBJ whole genome shotgun (WGS) entry which is preliminary data.</text>
</comment>
<dbReference type="Gene3D" id="2.30.30.90">
    <property type="match status" value="1"/>
</dbReference>
<gene>
    <name evidence="3" type="ORF">C7380_101229</name>
</gene>
<dbReference type="InterPro" id="IPR038157">
    <property type="entry name" value="FeoA_core_dom"/>
</dbReference>
<dbReference type="Pfam" id="PF04023">
    <property type="entry name" value="FeoA"/>
    <property type="match status" value="1"/>
</dbReference>
<dbReference type="InterPro" id="IPR007167">
    <property type="entry name" value="Fe-transptr_FeoA-like"/>
</dbReference>
<sequence>MFLDECEVGYSGKIKKLEGNLKVRQRLLAMGLTPGIEILLVRKAPLGDPLEIKIRNYSLSLRKEEAKYIEITGGDRV</sequence>
<proteinExistence type="predicted"/>
<keyword evidence="4" id="KW-1185">Reference proteome</keyword>
<dbReference type="EMBL" id="QGGI01000001">
    <property type="protein sequence ID" value="PWJ96655.1"/>
    <property type="molecule type" value="Genomic_DNA"/>
</dbReference>
<feature type="domain" description="Ferrous iron transporter FeoA-like" evidence="2">
    <location>
        <begin position="1"/>
        <end position="73"/>
    </location>
</feature>
<organism evidence="3 4">
    <name type="scientific">Oceanotoga teriensis</name>
    <dbReference type="NCBI Taxonomy" id="515440"/>
    <lineage>
        <taxon>Bacteria</taxon>
        <taxon>Thermotogati</taxon>
        <taxon>Thermotogota</taxon>
        <taxon>Thermotogae</taxon>
        <taxon>Petrotogales</taxon>
        <taxon>Petrotogaceae</taxon>
        <taxon>Oceanotoga</taxon>
    </lineage>
</organism>
<dbReference type="RefSeq" id="WP_109603642.1">
    <property type="nucleotide sequence ID" value="NZ_JAMHJO010000001.1"/>
</dbReference>
<dbReference type="PANTHER" id="PTHR42954:SF2">
    <property type="entry name" value="FE(2+) TRANSPORT PROTEIN A"/>
    <property type="match status" value="1"/>
</dbReference>
<dbReference type="InterPro" id="IPR052713">
    <property type="entry name" value="FeoA"/>
</dbReference>
<dbReference type="PANTHER" id="PTHR42954">
    <property type="entry name" value="FE(2+) TRANSPORT PROTEIN A"/>
    <property type="match status" value="1"/>
</dbReference>
<dbReference type="InterPro" id="IPR008988">
    <property type="entry name" value="Transcriptional_repressor_C"/>
</dbReference>
<accession>A0AA45C976</accession>
<evidence type="ECO:0000259" key="2">
    <source>
        <dbReference type="SMART" id="SM00899"/>
    </source>
</evidence>
<dbReference type="GO" id="GO:0046914">
    <property type="term" value="F:transition metal ion binding"/>
    <property type="evidence" value="ECO:0007669"/>
    <property type="project" value="InterPro"/>
</dbReference>
<dbReference type="AlphaFoldDB" id="A0AA45C976"/>
<evidence type="ECO:0000313" key="4">
    <source>
        <dbReference type="Proteomes" id="UP000245921"/>
    </source>
</evidence>